<keyword evidence="7" id="KW-0902">Two-component regulatory system</keyword>
<dbReference type="GO" id="GO:0005886">
    <property type="term" value="C:plasma membrane"/>
    <property type="evidence" value="ECO:0007669"/>
    <property type="project" value="TreeGrafter"/>
</dbReference>
<dbReference type="Gene3D" id="3.30.565.10">
    <property type="entry name" value="Histidine kinase-like ATPase, C-terminal domain"/>
    <property type="match status" value="1"/>
</dbReference>
<evidence type="ECO:0000256" key="8">
    <source>
        <dbReference type="ARBA" id="ARBA00023136"/>
    </source>
</evidence>
<evidence type="ECO:0000256" key="5">
    <source>
        <dbReference type="ARBA" id="ARBA00022679"/>
    </source>
</evidence>
<dbReference type="SUPFAM" id="SSF47384">
    <property type="entry name" value="Homodimeric domain of signal transducing histidine kinase"/>
    <property type="match status" value="1"/>
</dbReference>
<dbReference type="GO" id="GO:0016036">
    <property type="term" value="P:cellular response to phosphate starvation"/>
    <property type="evidence" value="ECO:0007669"/>
    <property type="project" value="TreeGrafter"/>
</dbReference>
<comment type="subcellular location">
    <subcellularLocation>
        <location evidence="2">Membrane</location>
    </subcellularLocation>
</comment>
<feature type="transmembrane region" description="Helical" evidence="9">
    <location>
        <begin position="185"/>
        <end position="211"/>
    </location>
</feature>
<evidence type="ECO:0000256" key="1">
    <source>
        <dbReference type="ARBA" id="ARBA00000085"/>
    </source>
</evidence>
<dbReference type="InterPro" id="IPR050351">
    <property type="entry name" value="BphY/WalK/GraS-like"/>
</dbReference>
<keyword evidence="8 9" id="KW-0472">Membrane</keyword>
<dbReference type="SMART" id="SM00304">
    <property type="entry name" value="HAMP"/>
    <property type="match status" value="1"/>
</dbReference>
<dbReference type="InterPro" id="IPR003594">
    <property type="entry name" value="HATPase_dom"/>
</dbReference>
<dbReference type="Gene3D" id="1.10.8.500">
    <property type="entry name" value="HAMP domain in histidine kinase"/>
    <property type="match status" value="1"/>
</dbReference>
<accession>A0A2S3U165</accession>
<dbReference type="SMART" id="SM00091">
    <property type="entry name" value="PAS"/>
    <property type="match status" value="1"/>
</dbReference>
<name>A0A2S3U165_LACPN</name>
<dbReference type="NCBIfam" id="TIGR00229">
    <property type="entry name" value="sensory_box"/>
    <property type="match status" value="1"/>
</dbReference>
<dbReference type="FunFam" id="1.10.287.130:FF:000001">
    <property type="entry name" value="Two-component sensor histidine kinase"/>
    <property type="match status" value="1"/>
</dbReference>
<dbReference type="CDD" id="cd00075">
    <property type="entry name" value="HATPase"/>
    <property type="match status" value="1"/>
</dbReference>
<dbReference type="Pfam" id="PF00672">
    <property type="entry name" value="HAMP"/>
    <property type="match status" value="1"/>
</dbReference>
<evidence type="ECO:0000256" key="7">
    <source>
        <dbReference type="ARBA" id="ARBA00023012"/>
    </source>
</evidence>
<dbReference type="InterPro" id="IPR013767">
    <property type="entry name" value="PAS_fold"/>
</dbReference>
<dbReference type="SMART" id="SM00388">
    <property type="entry name" value="HisKA"/>
    <property type="match status" value="1"/>
</dbReference>
<gene>
    <name evidence="13" type="primary">vicK</name>
    <name evidence="13" type="ORF">S101258_03418</name>
</gene>
<organism evidence="13 14">
    <name type="scientific">Lactiplantibacillus plantarum subsp. plantarum</name>
    <dbReference type="NCBI Taxonomy" id="337330"/>
    <lineage>
        <taxon>Bacteria</taxon>
        <taxon>Bacillati</taxon>
        <taxon>Bacillota</taxon>
        <taxon>Bacilli</taxon>
        <taxon>Lactobacillales</taxon>
        <taxon>Lactobacillaceae</taxon>
        <taxon>Lactiplantibacillus</taxon>
    </lineage>
</organism>
<dbReference type="Pfam" id="PF23846">
    <property type="entry name" value="Cache_WalK"/>
    <property type="match status" value="1"/>
</dbReference>
<dbReference type="GO" id="GO:0004721">
    <property type="term" value="F:phosphoprotein phosphatase activity"/>
    <property type="evidence" value="ECO:0007669"/>
    <property type="project" value="TreeGrafter"/>
</dbReference>
<keyword evidence="5 13" id="KW-0808">Transferase</keyword>
<dbReference type="GO" id="GO:0006355">
    <property type="term" value="P:regulation of DNA-templated transcription"/>
    <property type="evidence" value="ECO:0007669"/>
    <property type="project" value="InterPro"/>
</dbReference>
<dbReference type="EMBL" id="NKCZ01000129">
    <property type="protein sequence ID" value="POD81619.1"/>
    <property type="molecule type" value="Genomic_DNA"/>
</dbReference>
<dbReference type="InterPro" id="IPR036890">
    <property type="entry name" value="HATPase_C_sf"/>
</dbReference>
<dbReference type="InterPro" id="IPR003660">
    <property type="entry name" value="HAMP_dom"/>
</dbReference>
<dbReference type="PANTHER" id="PTHR45453">
    <property type="entry name" value="PHOSPHATE REGULON SENSOR PROTEIN PHOR"/>
    <property type="match status" value="1"/>
</dbReference>
<evidence type="ECO:0000256" key="3">
    <source>
        <dbReference type="ARBA" id="ARBA00012438"/>
    </source>
</evidence>
<dbReference type="CDD" id="cd00082">
    <property type="entry name" value="HisKA"/>
    <property type="match status" value="1"/>
</dbReference>
<keyword evidence="9" id="KW-1133">Transmembrane helix</keyword>
<dbReference type="InterPro" id="IPR036097">
    <property type="entry name" value="HisK_dim/P_sf"/>
</dbReference>
<evidence type="ECO:0000313" key="14">
    <source>
        <dbReference type="Proteomes" id="UP000236990"/>
    </source>
</evidence>
<evidence type="ECO:0000256" key="2">
    <source>
        <dbReference type="ARBA" id="ARBA00004370"/>
    </source>
</evidence>
<dbReference type="NCBIfam" id="NF033092">
    <property type="entry name" value="HK_WalK"/>
    <property type="match status" value="1"/>
</dbReference>
<dbReference type="InterPro" id="IPR057640">
    <property type="entry name" value="Cache_WalK"/>
</dbReference>
<dbReference type="Pfam" id="PF07435">
    <property type="entry name" value="YycH"/>
    <property type="match status" value="1"/>
</dbReference>
<evidence type="ECO:0000259" key="10">
    <source>
        <dbReference type="PROSITE" id="PS50109"/>
    </source>
</evidence>
<keyword evidence="9" id="KW-0812">Transmembrane</keyword>
<dbReference type="PROSITE" id="PS50109">
    <property type="entry name" value="HIS_KIN"/>
    <property type="match status" value="1"/>
</dbReference>
<feature type="transmembrane region" description="Helical" evidence="9">
    <location>
        <begin position="627"/>
        <end position="649"/>
    </location>
</feature>
<comment type="caution">
    <text evidence="13">The sequence shown here is derived from an EMBL/GenBank/DDBJ whole genome shotgun (WGS) entry which is preliminary data.</text>
</comment>
<dbReference type="CDD" id="cd06225">
    <property type="entry name" value="HAMP"/>
    <property type="match status" value="1"/>
</dbReference>
<dbReference type="PROSITE" id="PS50112">
    <property type="entry name" value="PAS"/>
    <property type="match status" value="1"/>
</dbReference>
<dbReference type="PRINTS" id="PR00344">
    <property type="entry name" value="BCTRLSENSOR"/>
</dbReference>
<dbReference type="SUPFAM" id="SSF158472">
    <property type="entry name" value="HAMP domain-like"/>
    <property type="match status" value="1"/>
</dbReference>
<dbReference type="InterPro" id="IPR049814">
    <property type="entry name" value="Resp_reg_WalK"/>
</dbReference>
<feature type="domain" description="PAS" evidence="11">
    <location>
        <begin position="266"/>
        <end position="331"/>
    </location>
</feature>
<dbReference type="PROSITE" id="PS50885">
    <property type="entry name" value="HAMP"/>
    <property type="match status" value="1"/>
</dbReference>
<evidence type="ECO:0000256" key="6">
    <source>
        <dbReference type="ARBA" id="ARBA00022777"/>
    </source>
</evidence>
<dbReference type="SUPFAM" id="SSF55874">
    <property type="entry name" value="ATPase domain of HSP90 chaperone/DNA topoisomerase II/histidine kinase"/>
    <property type="match status" value="1"/>
</dbReference>
<evidence type="ECO:0000256" key="4">
    <source>
        <dbReference type="ARBA" id="ARBA00022553"/>
    </source>
</evidence>
<dbReference type="SMART" id="SM00387">
    <property type="entry name" value="HATPase_c"/>
    <property type="match status" value="1"/>
</dbReference>
<dbReference type="InterPro" id="IPR035965">
    <property type="entry name" value="PAS-like_dom_sf"/>
</dbReference>
<dbReference type="Proteomes" id="UP000236990">
    <property type="component" value="Unassembled WGS sequence"/>
</dbReference>
<dbReference type="InterPro" id="IPR009996">
    <property type="entry name" value="YycH"/>
</dbReference>
<dbReference type="FunFam" id="3.30.565.10:FF:000006">
    <property type="entry name" value="Sensor histidine kinase WalK"/>
    <property type="match status" value="1"/>
</dbReference>
<reference evidence="13 14" key="1">
    <citation type="submission" date="2017-06" db="EMBL/GenBank/DDBJ databases">
        <title>Genome sequence of Lactobacillus plantarum subsp. plantarum strain SRCM101258.</title>
        <authorList>
            <person name="Cho S.H."/>
        </authorList>
    </citation>
    <scope>NUCLEOTIDE SEQUENCE [LARGE SCALE GENOMIC DNA]</scope>
    <source>
        <strain evidence="13 14">SRCM101258</strain>
    </source>
</reference>
<dbReference type="GO" id="GO:0000155">
    <property type="term" value="F:phosphorelay sensor kinase activity"/>
    <property type="evidence" value="ECO:0007669"/>
    <property type="project" value="InterPro"/>
</dbReference>
<protein>
    <recommendedName>
        <fullName evidence="3">histidine kinase</fullName>
        <ecNumber evidence="3">2.7.13.3</ecNumber>
    </recommendedName>
</protein>
<evidence type="ECO:0000256" key="9">
    <source>
        <dbReference type="SAM" id="Phobius"/>
    </source>
</evidence>
<sequence>MLRFKRKNFFKTINFKIALVFALLLLITLEIVGAIFVKQLESKNIQDFKQSVQIPTYIDNSLSEQLTVSSTRKANGQIKTILSNYNNTNVDEIQVVDSKGTIRGTSDVNDQSVVGQKTTDRNVKNAIYNNRTYTKSTYDTQNNGRYYVSIVSLYSSNSAGNSSQSVGVLYVRANMKSVYSTINNIMGIFVIASLAAMVLGLGIAIIIARAITRPIEEMKQQTQRIARGDYAGQVRVYSDDELGQLAKAINNLSIRVEESQESTEAERRRLDSVLSHMSDGVIATDRRGNITIINETASDFMDVTAEKAIGNSILDILKIRDDYSLRDLIENQDELMLDFSSNERDLILNAYFSLIQRESGFISGLVCVLHDVTEQQKIDNDRKQFVSNVSHELRTPLTSLRSYIEALSDGAWKDPEVAPGFLKVTQEETDRMIRMINELLSLSRMDSGTTRVDMELVNINEMFNYVLDRVDMILKKDDNPAKYYTIKREFTKRDLWVEIDTDKFTQVLDNIMNNAIKYSPDGGVVTCRLLETHNQVIISISDQGLGIPRADLGHVFDRFFRVDKARSRAQGGTGLGLAISKEVVQMLGGRIWVDSVEGKGLRSISPCHTNLMRRRTFGMTTHKLRRFILPILLTILILLSVVLSMYIWLNPSRYEHESKVSTTSSNSSLTTRTIDDIYLPTQLIHTNSQGGQSLLINKNVSLVSQFSEQLRKWDARSISKVRITSAKSYRALLNGTDSYVLNFPDSITVSMFNTVFKQHLSNFRSSEFSRIVIPVNDTNHIYFLNDDHHEIYSVRLKKKSLSSLKKVLAVDKVKRIAVKMTYEDNTTYIDYPKQVTMQHYSYLMSKAAASEIANRLLDADGNSTVSVHNRSGKQEYTTGSYKRMTVDSKLGTVYFEDYSDSGTTRNLSLTNQLKKSFNLLTSLGVPMDNIRYYGFDATSNSVIYRSYVEGFPIFNQTENGDVRIQLTSNGLDRYYFSLYSLQVPVPTTGQKQAVTLPSSTSVLKRLKAAGYKDSKIGSIELGYEWSQNKSSKLVIDLTPTYYVYYNGTWRTYTSMLSGS</sequence>
<feature type="domain" description="Histidine kinase" evidence="10">
    <location>
        <begin position="388"/>
        <end position="600"/>
    </location>
</feature>
<dbReference type="SUPFAM" id="SSF55785">
    <property type="entry name" value="PYP-like sensor domain (PAS domain)"/>
    <property type="match status" value="1"/>
</dbReference>
<dbReference type="InterPro" id="IPR000014">
    <property type="entry name" value="PAS"/>
</dbReference>
<dbReference type="InterPro" id="IPR004358">
    <property type="entry name" value="Sig_transdc_His_kin-like_C"/>
</dbReference>
<dbReference type="Pfam" id="PF02518">
    <property type="entry name" value="HATPase_c"/>
    <property type="match status" value="1"/>
</dbReference>
<evidence type="ECO:0000259" key="11">
    <source>
        <dbReference type="PROSITE" id="PS50112"/>
    </source>
</evidence>
<evidence type="ECO:0000259" key="12">
    <source>
        <dbReference type="PROSITE" id="PS50885"/>
    </source>
</evidence>
<keyword evidence="6 13" id="KW-0418">Kinase</keyword>
<dbReference type="InterPro" id="IPR042274">
    <property type="entry name" value="YycH/YycI_2"/>
</dbReference>
<proteinExistence type="predicted"/>
<dbReference type="InterPro" id="IPR005467">
    <property type="entry name" value="His_kinase_dom"/>
</dbReference>
<comment type="catalytic activity">
    <reaction evidence="1">
        <text>ATP + protein L-histidine = ADP + protein N-phospho-L-histidine.</text>
        <dbReference type="EC" id="2.7.13.3"/>
    </reaction>
</comment>
<dbReference type="AlphaFoldDB" id="A0A2S3U165"/>
<dbReference type="InterPro" id="IPR003661">
    <property type="entry name" value="HisK_dim/P_dom"/>
</dbReference>
<dbReference type="Pfam" id="PF00989">
    <property type="entry name" value="PAS"/>
    <property type="match status" value="1"/>
</dbReference>
<dbReference type="CDD" id="cd15787">
    <property type="entry name" value="YycH_N"/>
    <property type="match status" value="1"/>
</dbReference>
<keyword evidence="4" id="KW-0597">Phosphoprotein</keyword>
<dbReference type="PANTHER" id="PTHR45453:SF1">
    <property type="entry name" value="PHOSPHATE REGULON SENSOR PROTEIN PHOR"/>
    <property type="match status" value="1"/>
</dbReference>
<dbReference type="Gene3D" id="1.10.287.130">
    <property type="match status" value="1"/>
</dbReference>
<evidence type="ECO:0000313" key="13">
    <source>
        <dbReference type="EMBL" id="POD81619.1"/>
    </source>
</evidence>
<dbReference type="Pfam" id="PF00512">
    <property type="entry name" value="HisKA"/>
    <property type="match status" value="1"/>
</dbReference>
<dbReference type="Gene3D" id="3.30.450.20">
    <property type="entry name" value="PAS domain"/>
    <property type="match status" value="2"/>
</dbReference>
<dbReference type="Gene3D" id="3.30.310.160">
    <property type="entry name" value="YycH protein, domain 2"/>
    <property type="match status" value="1"/>
</dbReference>
<dbReference type="CDD" id="cd00130">
    <property type="entry name" value="PAS"/>
    <property type="match status" value="1"/>
</dbReference>
<feature type="domain" description="HAMP" evidence="12">
    <location>
        <begin position="209"/>
        <end position="261"/>
    </location>
</feature>
<dbReference type="EC" id="2.7.13.3" evidence="3"/>